<dbReference type="PANTHER" id="PTHR42707:SF3">
    <property type="entry name" value="ACYL-COA DEHYDROGENASE AIDB-RELATED"/>
    <property type="match status" value="1"/>
</dbReference>
<sequence>MTKSPVSVEGGGLVPPFEDINLFSSDAALQEALTREGGGHAQKSLVAFGLVCGSADVMERARTAEDYPPRLRIFDAQGRRIDRVEHHPAYHELLEMSCGERLQCEVWAEGGDTAPAQGRQVARAAGLYLASQVNVGHCLPLCMTHAAAPTIAMQPELAPWLSKLVSHGYDARAAALVDKRAVLIGVSNQEKNAGADRSATVTRAEPAGEPDGRRYILNGHKWFLSAPMSDAFLMLAQAPGGLSCFLVPRFRDDGEANGIHLQRLKDTLGVRASACAEVELIESDGWLIGEEGEGETVLSETQMQLRLDLSVVSAGAMRRALAQAIHHAENRVVSGKLLIEHPLMSQVLADLALDVEAALALALRLARSFDRAEDSRAAAWRRLMTPVTKYWVCKIAPAILAETIECVGGNAYVEELPLARIYRDVVALSLWEGTGNELALEVLHILQREPEAAEIVMEELGKAVGDDAYLEAAHARIAAILCEPRRLDLRARSLVEGLAVLAAGTILRAHTPAAVSDGFIATRMGSVTRQTYGQELDWADTAAILRRASPTR</sequence>
<dbReference type="PANTHER" id="PTHR42707">
    <property type="entry name" value="ACYL-COA DEHYDROGENASE"/>
    <property type="match status" value="1"/>
</dbReference>
<name>A0A0D6JA82_9HYPH</name>
<reference evidence="9" key="1">
    <citation type="submission" date="2015-02" db="EMBL/GenBank/DDBJ databases">
        <authorList>
            <person name="Chooi Y.-H."/>
        </authorList>
    </citation>
    <scope>NUCLEOTIDE SEQUENCE [LARGE SCALE GENOMIC DNA]</scope>
    <source>
        <strain evidence="9">strain Y</strain>
    </source>
</reference>
<dbReference type="Pfam" id="PF02770">
    <property type="entry name" value="Acyl-CoA_dh_M"/>
    <property type="match status" value="1"/>
</dbReference>
<evidence type="ECO:0000259" key="5">
    <source>
        <dbReference type="Pfam" id="PF00441"/>
    </source>
</evidence>
<dbReference type="InterPro" id="IPR006091">
    <property type="entry name" value="Acyl-CoA_Oxase/DH_mid-dom"/>
</dbReference>
<evidence type="ECO:0000259" key="6">
    <source>
        <dbReference type="Pfam" id="PF02770"/>
    </source>
</evidence>
<evidence type="ECO:0000256" key="2">
    <source>
        <dbReference type="ARBA" id="ARBA00022630"/>
    </source>
</evidence>
<keyword evidence="2 4" id="KW-0285">Flavoprotein</keyword>
<dbReference type="OrthoDB" id="9771038at2"/>
<dbReference type="SUPFAM" id="SSF56645">
    <property type="entry name" value="Acyl-CoA dehydrogenase NM domain-like"/>
    <property type="match status" value="1"/>
</dbReference>
<dbReference type="Gene3D" id="6.10.250.600">
    <property type="match status" value="1"/>
</dbReference>
<dbReference type="InterPro" id="IPR041504">
    <property type="entry name" value="AidB_N"/>
</dbReference>
<dbReference type="Pfam" id="PF00441">
    <property type="entry name" value="Acyl-CoA_dh_1"/>
    <property type="match status" value="1"/>
</dbReference>
<dbReference type="KEGG" id="fiy:BN1229_v1_0358"/>
<comment type="similarity">
    <text evidence="1 4">Belongs to the acyl-CoA dehydrogenase family.</text>
</comment>
<gene>
    <name evidence="8" type="primary">aidB</name>
    <name evidence="8" type="ORF">YBN1229_v1_0358</name>
</gene>
<dbReference type="Proteomes" id="UP000033187">
    <property type="component" value="Chromosome 1"/>
</dbReference>
<evidence type="ECO:0000313" key="8">
    <source>
        <dbReference type="EMBL" id="CPR15436.1"/>
    </source>
</evidence>
<evidence type="ECO:0000313" key="9">
    <source>
        <dbReference type="Proteomes" id="UP000033187"/>
    </source>
</evidence>
<dbReference type="Pfam" id="PF18158">
    <property type="entry name" value="AidB_N"/>
    <property type="match status" value="1"/>
</dbReference>
<accession>A0A0D6JA82</accession>
<evidence type="ECO:0000256" key="1">
    <source>
        <dbReference type="ARBA" id="ARBA00009347"/>
    </source>
</evidence>
<keyword evidence="9" id="KW-1185">Reference proteome</keyword>
<comment type="cofactor">
    <cofactor evidence="4">
        <name>FAD</name>
        <dbReference type="ChEBI" id="CHEBI:57692"/>
    </cofactor>
</comment>
<dbReference type="AlphaFoldDB" id="A0A0D6JA82"/>
<dbReference type="RefSeq" id="WP_046475930.1">
    <property type="nucleotide sequence ID" value="NZ_LN829118.1"/>
</dbReference>
<dbReference type="InterPro" id="IPR036250">
    <property type="entry name" value="AcylCo_DH-like_C"/>
</dbReference>
<feature type="domain" description="Acyl-CoA dehydrogenase/oxidase C-terminal" evidence="5">
    <location>
        <begin position="292"/>
        <end position="436"/>
    </location>
</feature>
<feature type="domain" description="Adaptive response protein AidB N-terminal" evidence="7">
    <location>
        <begin position="14"/>
        <end position="171"/>
    </location>
</feature>
<dbReference type="InterPro" id="IPR009075">
    <property type="entry name" value="AcylCo_DH/oxidase_C"/>
</dbReference>
<dbReference type="SUPFAM" id="SSF47203">
    <property type="entry name" value="Acyl-CoA dehydrogenase C-terminal domain-like"/>
    <property type="match status" value="1"/>
</dbReference>
<feature type="domain" description="Acyl-CoA oxidase/dehydrogenase middle" evidence="6">
    <location>
        <begin position="190"/>
        <end position="280"/>
    </location>
</feature>
<keyword evidence="4 8" id="KW-0560">Oxidoreductase</keyword>
<dbReference type="Gene3D" id="2.40.110.20">
    <property type="match status" value="1"/>
</dbReference>
<dbReference type="Gene3D" id="1.20.140.10">
    <property type="entry name" value="Butyryl-CoA Dehydrogenase, subunit A, domain 3"/>
    <property type="match status" value="1"/>
</dbReference>
<organism evidence="8 9">
    <name type="scientific">Candidatus Filomicrobium marinum</name>
    <dbReference type="NCBI Taxonomy" id="1608628"/>
    <lineage>
        <taxon>Bacteria</taxon>
        <taxon>Pseudomonadati</taxon>
        <taxon>Pseudomonadota</taxon>
        <taxon>Alphaproteobacteria</taxon>
        <taxon>Hyphomicrobiales</taxon>
        <taxon>Hyphomicrobiaceae</taxon>
        <taxon>Filomicrobium</taxon>
    </lineage>
</organism>
<protein>
    <submittedName>
        <fullName evidence="8">Putative acyl-CoA dehydrogenase AidB</fullName>
        <ecNumber evidence="8">1.3.99.-</ecNumber>
    </submittedName>
</protein>
<dbReference type="KEGG" id="fil:BN1229_v1_0354"/>
<dbReference type="GO" id="GO:0003995">
    <property type="term" value="F:acyl-CoA dehydrogenase activity"/>
    <property type="evidence" value="ECO:0007669"/>
    <property type="project" value="TreeGrafter"/>
</dbReference>
<evidence type="ECO:0000256" key="3">
    <source>
        <dbReference type="ARBA" id="ARBA00022827"/>
    </source>
</evidence>
<dbReference type="EC" id="1.3.99.-" evidence="8"/>
<keyword evidence="3 4" id="KW-0274">FAD</keyword>
<dbReference type="InterPro" id="IPR009100">
    <property type="entry name" value="AcylCoA_DH/oxidase_NM_dom_sf"/>
</dbReference>
<evidence type="ECO:0000259" key="7">
    <source>
        <dbReference type="Pfam" id="PF18158"/>
    </source>
</evidence>
<evidence type="ECO:0000256" key="4">
    <source>
        <dbReference type="RuleBase" id="RU362125"/>
    </source>
</evidence>
<dbReference type="EMBL" id="LN829119">
    <property type="protein sequence ID" value="CPR15436.1"/>
    <property type="molecule type" value="Genomic_DNA"/>
</dbReference>
<proteinExistence type="inferred from homology"/>
<dbReference type="InterPro" id="IPR052904">
    <property type="entry name" value="Acyl-CoA_dehydrogenase-like"/>
</dbReference>